<dbReference type="AlphaFoldDB" id="A0A2M3ZPH3"/>
<name>A0A2M3ZPH3_9DIPT</name>
<keyword evidence="1" id="KW-0732">Signal</keyword>
<evidence type="ECO:0000313" key="2">
    <source>
        <dbReference type="EMBL" id="MBW30436.1"/>
    </source>
</evidence>
<protein>
    <submittedName>
        <fullName evidence="2">Putative secreted peptide</fullName>
    </submittedName>
</protein>
<sequence>MFISRDTLVLCLARYVVGNLLPSVSAGRLRVSLNCGLQCLLLELRPAAGLLAHTDSSRVSCFRFTLYSVDGCLVICGLVKHPVRSLLQLRGHVCDFLYITIHQLRYYFPPIVSTTGILFHQPYEVVKIVVSPKTPRYRRGR</sequence>
<evidence type="ECO:0000256" key="1">
    <source>
        <dbReference type="SAM" id="SignalP"/>
    </source>
</evidence>
<feature type="signal peptide" evidence="1">
    <location>
        <begin position="1"/>
        <end position="18"/>
    </location>
</feature>
<dbReference type="EMBL" id="GGFM01009685">
    <property type="protein sequence ID" value="MBW30436.1"/>
    <property type="molecule type" value="Transcribed_RNA"/>
</dbReference>
<accession>A0A2M3ZPH3</accession>
<organism evidence="2">
    <name type="scientific">Anopheles braziliensis</name>
    <dbReference type="NCBI Taxonomy" id="58242"/>
    <lineage>
        <taxon>Eukaryota</taxon>
        <taxon>Metazoa</taxon>
        <taxon>Ecdysozoa</taxon>
        <taxon>Arthropoda</taxon>
        <taxon>Hexapoda</taxon>
        <taxon>Insecta</taxon>
        <taxon>Pterygota</taxon>
        <taxon>Neoptera</taxon>
        <taxon>Endopterygota</taxon>
        <taxon>Diptera</taxon>
        <taxon>Nematocera</taxon>
        <taxon>Culicoidea</taxon>
        <taxon>Culicidae</taxon>
        <taxon>Anophelinae</taxon>
        <taxon>Anopheles</taxon>
    </lineage>
</organism>
<proteinExistence type="predicted"/>
<reference evidence="2" key="1">
    <citation type="submission" date="2018-01" db="EMBL/GenBank/DDBJ databases">
        <title>An insight into the sialome of Amazonian anophelines.</title>
        <authorList>
            <person name="Ribeiro J.M."/>
            <person name="Scarpassa V."/>
            <person name="Calvo E."/>
        </authorList>
    </citation>
    <scope>NUCLEOTIDE SEQUENCE</scope>
    <source>
        <tissue evidence="2">Salivary glands</tissue>
    </source>
</reference>
<feature type="chain" id="PRO_5014908423" evidence="1">
    <location>
        <begin position="19"/>
        <end position="141"/>
    </location>
</feature>